<dbReference type="Gene3D" id="3.90.1720.10">
    <property type="entry name" value="endopeptidase domain like (from Nostoc punctiforme)"/>
    <property type="match status" value="1"/>
</dbReference>
<accession>A0AAP5H0V5</accession>
<reference evidence="2" key="1">
    <citation type="submission" date="2023-07" db="EMBL/GenBank/DDBJ databases">
        <title>Sorghum-associated microbial communities from plants grown in Nebraska, USA.</title>
        <authorList>
            <person name="Schachtman D."/>
        </authorList>
    </citation>
    <scope>NUCLEOTIDE SEQUENCE</scope>
    <source>
        <strain evidence="2">BE80</strain>
    </source>
</reference>
<organism evidence="2 3">
    <name type="scientific">Paenibacillus amylolyticus</name>
    <dbReference type="NCBI Taxonomy" id="1451"/>
    <lineage>
        <taxon>Bacteria</taxon>
        <taxon>Bacillati</taxon>
        <taxon>Bacillota</taxon>
        <taxon>Bacilli</taxon>
        <taxon>Bacillales</taxon>
        <taxon>Paenibacillaceae</taxon>
        <taxon>Paenibacillus</taxon>
    </lineage>
</organism>
<evidence type="ECO:0000313" key="2">
    <source>
        <dbReference type="EMBL" id="MDR6724254.1"/>
    </source>
</evidence>
<dbReference type="InterPro" id="IPR007921">
    <property type="entry name" value="CHAP_dom"/>
</dbReference>
<evidence type="ECO:0000259" key="1">
    <source>
        <dbReference type="Pfam" id="PF05257"/>
    </source>
</evidence>
<sequence length="358" mass="40959">MEIVTSRMDQIRTLVNEMIFNMDSSVQRHQASVHLYGVSSYASILALKRGLEPEISAIAGLLHQFYYYKTRIAHYPGVNSAETVRPLLRDLQIFSKEEQRSILQAIFYQDHLMQVHDPYDEIIKDAVIFHQYVQHIDQPVSPSSALRLVNTLNELSISINHINIDEITATDSCIHCNIIDKRQGLANIAEELAGQVVVGISGDQRYREICQYWPDPEIHKVLQGNWCAAFVYHCCMLAGIVLPIRYPSGKYRLAGVGAMLEWSQLPETGFFHHDKEYSFKPERGDIVIYEKLLSDDSHDHVGIVLELDDDTILVAEGNKDNENCSDIVRRSRSHCILGYIRIDNEYLYSFNGIYDPIL</sequence>
<dbReference type="Gene3D" id="1.10.3210.10">
    <property type="entry name" value="Hypothetical protein af1432"/>
    <property type="match status" value="1"/>
</dbReference>
<dbReference type="Proteomes" id="UP001254832">
    <property type="component" value="Unassembled WGS sequence"/>
</dbReference>
<gene>
    <name evidence="2" type="ORF">J2W91_002722</name>
</gene>
<dbReference type="RefSeq" id="WP_310140284.1">
    <property type="nucleotide sequence ID" value="NZ_JAVDTR010000007.1"/>
</dbReference>
<evidence type="ECO:0000313" key="3">
    <source>
        <dbReference type="Proteomes" id="UP001254832"/>
    </source>
</evidence>
<feature type="domain" description="Peptidase C51" evidence="1">
    <location>
        <begin position="224"/>
        <end position="318"/>
    </location>
</feature>
<proteinExistence type="predicted"/>
<dbReference type="Pfam" id="PF05257">
    <property type="entry name" value="CHAP"/>
    <property type="match status" value="1"/>
</dbReference>
<comment type="caution">
    <text evidence="2">The sequence shown here is derived from an EMBL/GenBank/DDBJ whole genome shotgun (WGS) entry which is preliminary data.</text>
</comment>
<protein>
    <recommendedName>
        <fullName evidence="1">Peptidase C51 domain-containing protein</fullName>
    </recommendedName>
</protein>
<name>A0AAP5H0V5_PAEAM</name>
<dbReference type="EMBL" id="JAVDTR010000007">
    <property type="protein sequence ID" value="MDR6724254.1"/>
    <property type="molecule type" value="Genomic_DNA"/>
</dbReference>
<dbReference type="AlphaFoldDB" id="A0AAP5H0V5"/>
<dbReference type="SUPFAM" id="SSF109604">
    <property type="entry name" value="HD-domain/PDEase-like"/>
    <property type="match status" value="1"/>
</dbReference>
<dbReference type="InterPro" id="IPR038765">
    <property type="entry name" value="Papain-like_cys_pep_sf"/>
</dbReference>
<dbReference type="SUPFAM" id="SSF54001">
    <property type="entry name" value="Cysteine proteinases"/>
    <property type="match status" value="1"/>
</dbReference>